<dbReference type="SUPFAM" id="SSF51316">
    <property type="entry name" value="Mss4-like"/>
    <property type="match status" value="1"/>
</dbReference>
<dbReference type="InterPro" id="IPR052355">
    <property type="entry name" value="CENP-V-like"/>
</dbReference>
<dbReference type="AlphaFoldDB" id="A0A2K9F772"/>
<dbReference type="OrthoDB" id="9807246at2"/>
<keyword evidence="2" id="KW-0479">Metal-binding</keyword>
<sequence length="117" mass="12874">MSKEHYSGGCQCGAVAFEVEADLDQTMTCNCSRCQRMGFVLTFVPRGDFKLVEDGPVTEYRFNKEQIVHLFCPVCGVESYAFGSHPQMGEVAAINVNCLKGVDPRALKSQHVEGASY</sequence>
<dbReference type="KEGG" id="paro:CUV01_18140"/>
<dbReference type="Proteomes" id="UP000233742">
    <property type="component" value="Chromosome"/>
</dbReference>
<dbReference type="Gene3D" id="2.170.150.70">
    <property type="match status" value="1"/>
</dbReference>
<dbReference type="PANTHER" id="PTHR28620:SF1">
    <property type="entry name" value="CENP-V_GFA DOMAIN-CONTAINING PROTEIN"/>
    <property type="match status" value="1"/>
</dbReference>
<name>A0A2K9F772_9RHOB</name>
<dbReference type="RefSeq" id="WP_101461701.1">
    <property type="nucleotide sequence ID" value="NZ_CP025408.1"/>
</dbReference>
<organism evidence="5 6">
    <name type="scientific">Paracoccus tegillarcae</name>
    <dbReference type="NCBI Taxonomy" id="1529068"/>
    <lineage>
        <taxon>Bacteria</taxon>
        <taxon>Pseudomonadati</taxon>
        <taxon>Pseudomonadota</taxon>
        <taxon>Alphaproteobacteria</taxon>
        <taxon>Rhodobacterales</taxon>
        <taxon>Paracoccaceae</taxon>
        <taxon>Paracoccus</taxon>
    </lineage>
</organism>
<feature type="domain" description="CENP-V/GFA" evidence="4">
    <location>
        <begin position="6"/>
        <end position="117"/>
    </location>
</feature>
<comment type="similarity">
    <text evidence="1">Belongs to the Gfa family.</text>
</comment>
<evidence type="ECO:0000256" key="3">
    <source>
        <dbReference type="ARBA" id="ARBA00022833"/>
    </source>
</evidence>
<evidence type="ECO:0000313" key="5">
    <source>
        <dbReference type="EMBL" id="AUH35041.1"/>
    </source>
</evidence>
<protein>
    <submittedName>
        <fullName evidence="5">Aldehyde-activating protein</fullName>
    </submittedName>
</protein>
<dbReference type="PROSITE" id="PS51891">
    <property type="entry name" value="CENP_V_GFA"/>
    <property type="match status" value="1"/>
</dbReference>
<keyword evidence="6" id="KW-1185">Reference proteome</keyword>
<accession>A0A2K9F772</accession>
<gene>
    <name evidence="5" type="ORF">CUV01_18140</name>
</gene>
<evidence type="ECO:0000259" key="4">
    <source>
        <dbReference type="PROSITE" id="PS51891"/>
    </source>
</evidence>
<keyword evidence="3" id="KW-0862">Zinc</keyword>
<reference evidence="5 6" key="1">
    <citation type="submission" date="2017-12" db="EMBL/GenBank/DDBJ databases">
        <authorList>
            <person name="Hurst M.R.H."/>
        </authorList>
    </citation>
    <scope>NUCLEOTIDE SEQUENCE [LARGE SCALE GENOMIC DNA]</scope>
    <source>
        <strain evidence="5 6">BM15</strain>
    </source>
</reference>
<evidence type="ECO:0000256" key="2">
    <source>
        <dbReference type="ARBA" id="ARBA00022723"/>
    </source>
</evidence>
<dbReference type="InterPro" id="IPR011057">
    <property type="entry name" value="Mss4-like_sf"/>
</dbReference>
<dbReference type="EMBL" id="CP025408">
    <property type="protein sequence ID" value="AUH35041.1"/>
    <property type="molecule type" value="Genomic_DNA"/>
</dbReference>
<proteinExistence type="inferred from homology"/>
<dbReference type="Pfam" id="PF04828">
    <property type="entry name" value="GFA"/>
    <property type="match status" value="1"/>
</dbReference>
<evidence type="ECO:0000256" key="1">
    <source>
        <dbReference type="ARBA" id="ARBA00005495"/>
    </source>
</evidence>
<dbReference type="GO" id="GO:0016846">
    <property type="term" value="F:carbon-sulfur lyase activity"/>
    <property type="evidence" value="ECO:0007669"/>
    <property type="project" value="InterPro"/>
</dbReference>
<evidence type="ECO:0000313" key="6">
    <source>
        <dbReference type="Proteomes" id="UP000233742"/>
    </source>
</evidence>
<dbReference type="PANTHER" id="PTHR28620">
    <property type="entry name" value="CENTROMERE PROTEIN V"/>
    <property type="match status" value="1"/>
</dbReference>
<dbReference type="InterPro" id="IPR006913">
    <property type="entry name" value="CENP-V/GFA"/>
</dbReference>
<dbReference type="GO" id="GO:0046872">
    <property type="term" value="F:metal ion binding"/>
    <property type="evidence" value="ECO:0007669"/>
    <property type="project" value="UniProtKB-KW"/>
</dbReference>